<gene>
    <name evidence="4" type="primary">whiA</name>
    <name evidence="8" type="ORF">MCORR_v1c02400</name>
</gene>
<feature type="domain" description="Sporulation regulator WhiA C-terminal" evidence="5">
    <location>
        <begin position="226"/>
        <end position="311"/>
    </location>
</feature>
<dbReference type="InterPro" id="IPR039518">
    <property type="entry name" value="WhiA_LAGLIDADG_dom"/>
</dbReference>
<dbReference type="Pfam" id="PF02650">
    <property type="entry name" value="HTH_WhiA"/>
    <property type="match status" value="1"/>
</dbReference>
<comment type="function">
    <text evidence="4">Involved in cell division and chromosome segregation.</text>
</comment>
<feature type="domain" description="Sporulation transcription regulator WhiA N-terminal" evidence="6">
    <location>
        <begin position="21"/>
        <end position="102"/>
    </location>
</feature>
<evidence type="ECO:0000256" key="3">
    <source>
        <dbReference type="ARBA" id="ARBA00023306"/>
    </source>
</evidence>
<evidence type="ECO:0000256" key="4">
    <source>
        <dbReference type="HAMAP-Rule" id="MF_01420"/>
    </source>
</evidence>
<evidence type="ECO:0000259" key="6">
    <source>
        <dbReference type="Pfam" id="PF10298"/>
    </source>
</evidence>
<dbReference type="PANTHER" id="PTHR37307:SF1">
    <property type="entry name" value="CELL DIVISION PROTEIN WHIA-RELATED"/>
    <property type="match status" value="1"/>
</dbReference>
<dbReference type="GO" id="GO:0043937">
    <property type="term" value="P:regulation of sporulation"/>
    <property type="evidence" value="ECO:0007669"/>
    <property type="project" value="InterPro"/>
</dbReference>
<dbReference type="GO" id="GO:0051301">
    <property type="term" value="P:cell division"/>
    <property type="evidence" value="ECO:0007669"/>
    <property type="project" value="UniProtKB-UniRule"/>
</dbReference>
<feature type="domain" description="WhiA LAGLIDADG-like" evidence="7">
    <location>
        <begin position="130"/>
        <end position="222"/>
    </location>
</feature>
<protein>
    <recommendedName>
        <fullName evidence="4">Probable cell division protein WhiA</fullName>
    </recommendedName>
</protein>
<dbReference type="NCBIfam" id="TIGR00647">
    <property type="entry name" value="DNA_bind_WhiA"/>
    <property type="match status" value="1"/>
</dbReference>
<dbReference type="InterPro" id="IPR018478">
    <property type="entry name" value="Sporu_reg_WhiA_N_dom"/>
</dbReference>
<evidence type="ECO:0000313" key="8">
    <source>
        <dbReference type="EMBL" id="PPE06609.1"/>
    </source>
</evidence>
<dbReference type="OrthoDB" id="401278at2"/>
<dbReference type="InterPro" id="IPR003802">
    <property type="entry name" value="Sporulation_regulator_WhiA"/>
</dbReference>
<keyword evidence="1 4" id="KW-0132">Cell division</keyword>
<dbReference type="PANTHER" id="PTHR37307">
    <property type="entry name" value="CELL DIVISION PROTEIN WHIA-RELATED"/>
    <property type="match status" value="1"/>
</dbReference>
<dbReference type="SUPFAM" id="SSF55608">
    <property type="entry name" value="Homing endonucleases"/>
    <property type="match status" value="1"/>
</dbReference>
<evidence type="ECO:0000256" key="2">
    <source>
        <dbReference type="ARBA" id="ARBA00023125"/>
    </source>
</evidence>
<evidence type="ECO:0000259" key="5">
    <source>
        <dbReference type="Pfam" id="PF02650"/>
    </source>
</evidence>
<comment type="caution">
    <text evidence="8">The sequence shown here is derived from an EMBL/GenBank/DDBJ whole genome shotgun (WGS) entry which is preliminary data.</text>
</comment>
<evidence type="ECO:0000313" key="9">
    <source>
        <dbReference type="Proteomes" id="UP000239785"/>
    </source>
</evidence>
<proteinExistence type="inferred from homology"/>
<dbReference type="AlphaFoldDB" id="A0A2S5RGZ3"/>
<dbReference type="InterPro" id="IPR023054">
    <property type="entry name" value="Sporulation_regulator_WhiA_C"/>
</dbReference>
<dbReference type="InterPro" id="IPR027434">
    <property type="entry name" value="Homing_endonucl"/>
</dbReference>
<dbReference type="GO" id="GO:0003677">
    <property type="term" value="F:DNA binding"/>
    <property type="evidence" value="ECO:0007669"/>
    <property type="project" value="UniProtKB-UniRule"/>
</dbReference>
<evidence type="ECO:0000259" key="7">
    <source>
        <dbReference type="Pfam" id="PF14527"/>
    </source>
</evidence>
<comment type="similarity">
    <text evidence="4">Belongs to the WhiA family.</text>
</comment>
<dbReference type="Gene3D" id="3.10.28.10">
    <property type="entry name" value="Homing endonucleases"/>
    <property type="match status" value="1"/>
</dbReference>
<dbReference type="Pfam" id="PF14527">
    <property type="entry name" value="LAGLIDADG_WhiA"/>
    <property type="match status" value="1"/>
</dbReference>
<reference evidence="8 9" key="1">
    <citation type="submission" date="2017-11" db="EMBL/GenBank/DDBJ databases">
        <title>Genome sequence of Mesoplasma corruscae ELCA-2 (ATCC 49579).</title>
        <authorList>
            <person name="Lo W.-S."/>
            <person name="Kuo C.-H."/>
        </authorList>
    </citation>
    <scope>NUCLEOTIDE SEQUENCE [LARGE SCALE GENOMIC DNA]</scope>
    <source>
        <strain evidence="8 9">ELCA-2</strain>
    </source>
</reference>
<dbReference type="Proteomes" id="UP000239785">
    <property type="component" value="Unassembled WGS sequence"/>
</dbReference>
<keyword evidence="3 4" id="KW-0131">Cell cycle</keyword>
<name>A0A2S5RGZ3_9MOLU</name>
<dbReference type="Pfam" id="PF10298">
    <property type="entry name" value="WhiA_N"/>
    <property type="match status" value="1"/>
</dbReference>
<keyword evidence="9" id="KW-1185">Reference proteome</keyword>
<sequence length="315" mass="36063">MSFALEVKSEVLAHEFDENLSKCFLAGFIKYNGDLIFSNNKEKLRLTSNSNKIARSIFKLCKQNFSGLINIGISQAKNSNKVTTYYIILEGQISVFLQSLNVVDKNQIKIVEFIFDFKKLSKDLVKNLKRAYIAGVFVAIGSVNSPNTTNYHLELQFKDLASAKYWVVLLKDFNFEFKVLKRSEKLYISYIKKSLLVSDFLKLIDAYQCVMEFENARISREFHNNINRTNNVDVYNNKKALVVGLKQVDQISKIQSKIASSQLSIKAQALMELRIENPDASYSELTNKMIEKGFIITKSGISNLFKIIHKLSEEL</sequence>
<accession>A0A2S5RGZ3</accession>
<keyword evidence="2 4" id="KW-0238">DNA-binding</keyword>
<evidence type="ECO:0000256" key="1">
    <source>
        <dbReference type="ARBA" id="ARBA00022618"/>
    </source>
</evidence>
<dbReference type="EMBL" id="PHNF01000001">
    <property type="protein sequence ID" value="PPE06609.1"/>
    <property type="molecule type" value="Genomic_DNA"/>
</dbReference>
<organism evidence="8 9">
    <name type="scientific">Mesoplasma corruscae</name>
    <dbReference type="NCBI Taxonomy" id="216874"/>
    <lineage>
        <taxon>Bacteria</taxon>
        <taxon>Bacillati</taxon>
        <taxon>Mycoplasmatota</taxon>
        <taxon>Mollicutes</taxon>
        <taxon>Entomoplasmatales</taxon>
        <taxon>Entomoplasmataceae</taxon>
        <taxon>Mesoplasma</taxon>
    </lineage>
</organism>
<dbReference type="HAMAP" id="MF_01420">
    <property type="entry name" value="HTH_type_WhiA"/>
    <property type="match status" value="1"/>
</dbReference>
<dbReference type="RefSeq" id="WP_104207793.1">
    <property type="nucleotide sequence ID" value="NZ_PHNF01000001.1"/>
</dbReference>